<protein>
    <submittedName>
        <fullName evidence="1">Uncharacterized protein</fullName>
    </submittedName>
</protein>
<organism evidence="1 2">
    <name type="scientific">Pistacia atlantica</name>
    <dbReference type="NCBI Taxonomy" id="434234"/>
    <lineage>
        <taxon>Eukaryota</taxon>
        <taxon>Viridiplantae</taxon>
        <taxon>Streptophyta</taxon>
        <taxon>Embryophyta</taxon>
        <taxon>Tracheophyta</taxon>
        <taxon>Spermatophyta</taxon>
        <taxon>Magnoliopsida</taxon>
        <taxon>eudicotyledons</taxon>
        <taxon>Gunneridae</taxon>
        <taxon>Pentapetalae</taxon>
        <taxon>rosids</taxon>
        <taxon>malvids</taxon>
        <taxon>Sapindales</taxon>
        <taxon>Anacardiaceae</taxon>
        <taxon>Pistacia</taxon>
    </lineage>
</organism>
<gene>
    <name evidence="1" type="ORF">Patl1_32016</name>
</gene>
<sequence>MIEVERLRYEVLVDECDYSEVFLI</sequence>
<proteinExistence type="predicted"/>
<evidence type="ECO:0000313" key="1">
    <source>
        <dbReference type="EMBL" id="KAJ0088654.1"/>
    </source>
</evidence>
<comment type="caution">
    <text evidence="1">The sequence shown here is derived from an EMBL/GenBank/DDBJ whole genome shotgun (WGS) entry which is preliminary data.</text>
</comment>
<dbReference type="EMBL" id="CM047905">
    <property type="protein sequence ID" value="KAJ0088654.1"/>
    <property type="molecule type" value="Genomic_DNA"/>
</dbReference>
<accession>A0ACC1APN6</accession>
<evidence type="ECO:0000313" key="2">
    <source>
        <dbReference type="Proteomes" id="UP001164250"/>
    </source>
</evidence>
<keyword evidence="2" id="KW-1185">Reference proteome</keyword>
<name>A0ACC1APN6_9ROSI</name>
<dbReference type="Proteomes" id="UP001164250">
    <property type="component" value="Chromosome 9"/>
</dbReference>
<reference evidence="2" key="1">
    <citation type="journal article" date="2023" name="G3 (Bethesda)">
        <title>Genome assembly and association tests identify interacting loci associated with vigor, precocity, and sex in interspecific pistachio rootstocks.</title>
        <authorList>
            <person name="Palmer W."/>
            <person name="Jacygrad E."/>
            <person name="Sagayaradj S."/>
            <person name="Cavanaugh K."/>
            <person name="Han R."/>
            <person name="Bertier L."/>
            <person name="Beede B."/>
            <person name="Kafkas S."/>
            <person name="Golino D."/>
            <person name="Preece J."/>
            <person name="Michelmore R."/>
        </authorList>
    </citation>
    <scope>NUCLEOTIDE SEQUENCE [LARGE SCALE GENOMIC DNA]</scope>
</reference>